<dbReference type="Pfam" id="PF12484">
    <property type="entry name" value="PPE-SVP"/>
    <property type="match status" value="1"/>
</dbReference>
<dbReference type="GO" id="GO:0052572">
    <property type="term" value="P:response to host immune response"/>
    <property type="evidence" value="ECO:0007669"/>
    <property type="project" value="TreeGrafter"/>
</dbReference>
<comment type="similarity">
    <text evidence="1">Belongs to the mycobacterial PPE family.</text>
</comment>
<proteinExistence type="inferred from homology"/>
<dbReference type="AlphaFoldDB" id="A0A375Z241"/>
<dbReference type="RefSeq" id="WP_113964225.1">
    <property type="nucleotide sequence ID" value="NZ_UEGW01000001.1"/>
</dbReference>
<feature type="domain" description="PPE family C-terminal" evidence="4">
    <location>
        <begin position="316"/>
        <end position="394"/>
    </location>
</feature>
<dbReference type="InterPro" id="IPR038332">
    <property type="entry name" value="PPE_sf"/>
</dbReference>
<evidence type="ECO:0000256" key="2">
    <source>
        <dbReference type="SAM" id="MobiDB-lite"/>
    </source>
</evidence>
<accession>A0A375Z241</accession>
<name>A0A375Z241_MYCSH</name>
<evidence type="ECO:0000259" key="4">
    <source>
        <dbReference type="Pfam" id="PF12484"/>
    </source>
</evidence>
<dbReference type="InterPro" id="IPR000030">
    <property type="entry name" value="PPE_dom"/>
</dbReference>
<feature type="compositionally biased region" description="Low complexity" evidence="2">
    <location>
        <begin position="222"/>
        <end position="235"/>
    </location>
</feature>
<protein>
    <submittedName>
        <fullName evidence="5">PPE family protein PPE27 [Mycobacterium tuberculosis H37Rv]</fullName>
    </submittedName>
</protein>
<organism evidence="5 6">
    <name type="scientific">Mycobacterium shimoidei</name>
    <dbReference type="NCBI Taxonomy" id="29313"/>
    <lineage>
        <taxon>Bacteria</taxon>
        <taxon>Bacillati</taxon>
        <taxon>Actinomycetota</taxon>
        <taxon>Actinomycetes</taxon>
        <taxon>Mycobacteriales</taxon>
        <taxon>Mycobacteriaceae</taxon>
        <taxon>Mycobacterium</taxon>
    </lineage>
</organism>
<dbReference type="PANTHER" id="PTHR46766">
    <property type="entry name" value="GLUTAMINE-RICH PROTEIN 2"/>
    <property type="match status" value="1"/>
</dbReference>
<dbReference type="SUPFAM" id="SSF140459">
    <property type="entry name" value="PE/PPE dimer-like"/>
    <property type="match status" value="1"/>
</dbReference>
<dbReference type="Pfam" id="PF00823">
    <property type="entry name" value="PPE"/>
    <property type="match status" value="1"/>
</dbReference>
<gene>
    <name evidence="5" type="ORF">MSP7336_03517</name>
</gene>
<evidence type="ECO:0000259" key="3">
    <source>
        <dbReference type="Pfam" id="PF00823"/>
    </source>
</evidence>
<evidence type="ECO:0000313" key="6">
    <source>
        <dbReference type="Proteomes" id="UP000252015"/>
    </source>
</evidence>
<evidence type="ECO:0000256" key="1">
    <source>
        <dbReference type="ARBA" id="ARBA00010652"/>
    </source>
</evidence>
<dbReference type="FunFam" id="1.20.1260.20:FF:000001">
    <property type="entry name" value="PPE family protein PPE41"/>
    <property type="match status" value="1"/>
</dbReference>
<feature type="region of interest" description="Disordered" evidence="2">
    <location>
        <begin position="222"/>
        <end position="241"/>
    </location>
</feature>
<sequence>MDFGALPPEINSGRMYSGPGAGPMLAAAGAWDSVAAELGLAATGYSSVLADLTSGPWVGPASMAMAAAAAPYVSWLNTAAAQAEQTAAQARAAVAAYEAAFAMTVPPPVVAANRALLMALIATNFFGQNTPAIMATEAQYAEMWAQDAAAMYGYASAAASASNVTPFEAPPQTTNPAGDAGQAAAIAKAAATPAGDSAQTAATATTQLSSAGAVSAQQVSASPVTAGSSSPWSSLLPPPAGTGPALSSASYGNLLKQMTGVAGYFPLGITQSLASIAQQLIPGTAGGAGASGSAPLPGAGLPLGGALGGLGGSPVAASAGEANAIGKLSVPASWAAGNTGGNPTTGLSPVTSINAGAENSGSGLLRGMPLVSAGRRVAGGYTHRYGFRYAVVTRSPSAG</sequence>
<reference evidence="5 6" key="1">
    <citation type="submission" date="2018-05" db="EMBL/GenBank/DDBJ databases">
        <authorList>
            <consortium name="IHU Genomes"/>
        </authorList>
    </citation>
    <scope>NUCLEOTIDE SEQUENCE [LARGE SCALE GENOMIC DNA]</scope>
    <source>
        <strain evidence="5 6">P7336</strain>
    </source>
</reference>
<dbReference type="Proteomes" id="UP000252015">
    <property type="component" value="Unassembled WGS sequence"/>
</dbReference>
<keyword evidence="6" id="KW-1185">Reference proteome</keyword>
<dbReference type="PANTHER" id="PTHR46766:SF1">
    <property type="entry name" value="GLUTAMINE-RICH PROTEIN 2"/>
    <property type="match status" value="1"/>
</dbReference>
<dbReference type="InterPro" id="IPR022171">
    <property type="entry name" value="PPE_C"/>
</dbReference>
<feature type="domain" description="PPE" evidence="3">
    <location>
        <begin position="2"/>
        <end position="163"/>
    </location>
</feature>
<dbReference type="EMBL" id="UEGW01000001">
    <property type="protein sequence ID" value="SRX95253.1"/>
    <property type="molecule type" value="Genomic_DNA"/>
</dbReference>
<evidence type="ECO:0000313" key="5">
    <source>
        <dbReference type="EMBL" id="SRX95253.1"/>
    </source>
</evidence>
<dbReference type="Gene3D" id="1.20.1260.20">
    <property type="entry name" value="PPE superfamily"/>
    <property type="match status" value="1"/>
</dbReference>